<keyword evidence="1" id="KW-0175">Coiled coil</keyword>
<evidence type="ECO:0000313" key="3">
    <source>
        <dbReference type="EMBL" id="AYN65986.1"/>
    </source>
</evidence>
<dbReference type="EMBL" id="CP032050">
    <property type="protein sequence ID" value="AYN65986.1"/>
    <property type="molecule type" value="Genomic_DNA"/>
</dbReference>
<gene>
    <name evidence="3" type="ORF">D1013_00615</name>
</gene>
<accession>A0A3G2L1A0</accession>
<organism evidence="3 4">
    <name type="scientific">Euzebyella marina</name>
    <dbReference type="NCBI Taxonomy" id="1761453"/>
    <lineage>
        <taxon>Bacteria</taxon>
        <taxon>Pseudomonadati</taxon>
        <taxon>Bacteroidota</taxon>
        <taxon>Flavobacteriia</taxon>
        <taxon>Flavobacteriales</taxon>
        <taxon>Flavobacteriaceae</taxon>
        <taxon>Euzebyella</taxon>
    </lineage>
</organism>
<evidence type="ECO:0000256" key="2">
    <source>
        <dbReference type="SAM" id="SignalP"/>
    </source>
</evidence>
<dbReference type="OrthoDB" id="1454620at2"/>
<name>A0A3G2L1A0_9FLAO</name>
<protein>
    <submittedName>
        <fullName evidence="3">Uncharacterized protein</fullName>
    </submittedName>
</protein>
<dbReference type="RefSeq" id="WP_121847040.1">
    <property type="nucleotide sequence ID" value="NZ_CP032050.1"/>
</dbReference>
<feature type="coiled-coil region" evidence="1">
    <location>
        <begin position="24"/>
        <end position="51"/>
    </location>
</feature>
<sequence>MKPFVIKLLLLAFVTMTIFSCSVDSELQDIADEIERQNNSLESELPTVKIKFENHSLNAEKRTS</sequence>
<dbReference type="AlphaFoldDB" id="A0A3G2L1A0"/>
<dbReference type="KEGG" id="emar:D1013_00615"/>
<keyword evidence="2" id="KW-0732">Signal</keyword>
<dbReference type="PROSITE" id="PS51257">
    <property type="entry name" value="PROKAR_LIPOPROTEIN"/>
    <property type="match status" value="1"/>
</dbReference>
<reference evidence="3 4" key="1">
    <citation type="submission" date="2018-08" db="EMBL/GenBank/DDBJ databases">
        <title>The reduced genetic potential of extracellular carbohydrate catabolism in Euzebyella marina RN62, a Flavobacteriia bacterium isolated from the hadal water.</title>
        <authorList>
            <person name="Xue C."/>
        </authorList>
    </citation>
    <scope>NUCLEOTIDE SEQUENCE [LARGE SCALE GENOMIC DNA]</scope>
    <source>
        <strain evidence="3 4">RN62</strain>
    </source>
</reference>
<evidence type="ECO:0000256" key="1">
    <source>
        <dbReference type="SAM" id="Coils"/>
    </source>
</evidence>
<keyword evidence="4" id="KW-1185">Reference proteome</keyword>
<proteinExistence type="predicted"/>
<dbReference type="Proteomes" id="UP000276309">
    <property type="component" value="Chromosome"/>
</dbReference>
<feature type="signal peptide" evidence="2">
    <location>
        <begin position="1"/>
        <end position="20"/>
    </location>
</feature>
<feature type="chain" id="PRO_5018263375" evidence="2">
    <location>
        <begin position="21"/>
        <end position="64"/>
    </location>
</feature>
<evidence type="ECO:0000313" key="4">
    <source>
        <dbReference type="Proteomes" id="UP000276309"/>
    </source>
</evidence>